<proteinExistence type="predicted"/>
<reference evidence="3" key="1">
    <citation type="journal article" date="2019" name="Int. J. Syst. Evol. Microbiol.">
        <title>The Global Catalogue of Microorganisms (GCM) 10K type strain sequencing project: providing services to taxonomists for standard genome sequencing and annotation.</title>
        <authorList>
            <consortium name="The Broad Institute Genomics Platform"/>
            <consortium name="The Broad Institute Genome Sequencing Center for Infectious Disease"/>
            <person name="Wu L."/>
            <person name="Ma J."/>
        </authorList>
    </citation>
    <scope>NUCLEOTIDE SEQUENCE [LARGE SCALE GENOMIC DNA]</scope>
    <source>
        <strain evidence="3">KCTC 22154</strain>
    </source>
</reference>
<sequence length="131" mass="14636">MHYFRSADSFWYRAALYLAFVAIYLLFAGPLLSQLQASHASGHAHHDEHALCLSHSDPTPSSSHALEHWHHQCDYCGVWQQSPSAPNHLPAIGSRAFIDASPLPNTFSQRTVVWLNYPHACPRAPPLLQVS</sequence>
<dbReference type="Pfam" id="PF11162">
    <property type="entry name" value="DUF2946"/>
    <property type="match status" value="1"/>
</dbReference>
<organism evidence="2 3">
    <name type="scientific">Vreelandella hamiltonii</name>
    <dbReference type="NCBI Taxonomy" id="502829"/>
    <lineage>
        <taxon>Bacteria</taxon>
        <taxon>Pseudomonadati</taxon>
        <taxon>Pseudomonadota</taxon>
        <taxon>Gammaproteobacteria</taxon>
        <taxon>Oceanospirillales</taxon>
        <taxon>Halomonadaceae</taxon>
        <taxon>Vreelandella</taxon>
    </lineage>
</organism>
<dbReference type="InterPro" id="IPR021333">
    <property type="entry name" value="DUF2946"/>
</dbReference>
<dbReference type="RefSeq" id="WP_189463600.1">
    <property type="nucleotide sequence ID" value="NZ_BMXN01000010.1"/>
</dbReference>
<keyword evidence="1" id="KW-1133">Transmembrane helix</keyword>
<gene>
    <name evidence="2" type="ORF">GCM10007157_20440</name>
</gene>
<evidence type="ECO:0000256" key="1">
    <source>
        <dbReference type="SAM" id="Phobius"/>
    </source>
</evidence>
<keyword evidence="1" id="KW-0812">Transmembrane</keyword>
<evidence type="ECO:0000313" key="2">
    <source>
        <dbReference type="EMBL" id="GGW28120.1"/>
    </source>
</evidence>
<dbReference type="Proteomes" id="UP000623776">
    <property type="component" value="Unassembled WGS sequence"/>
</dbReference>
<keyword evidence="3" id="KW-1185">Reference proteome</keyword>
<accession>A0A8H9I2M4</accession>
<protein>
    <recommendedName>
        <fullName evidence="4">DUF2946 domain-containing protein</fullName>
    </recommendedName>
</protein>
<keyword evidence="1" id="KW-0472">Membrane</keyword>
<evidence type="ECO:0000313" key="3">
    <source>
        <dbReference type="Proteomes" id="UP000623776"/>
    </source>
</evidence>
<dbReference type="EMBL" id="BMXN01000010">
    <property type="protein sequence ID" value="GGW28120.1"/>
    <property type="molecule type" value="Genomic_DNA"/>
</dbReference>
<evidence type="ECO:0008006" key="4">
    <source>
        <dbReference type="Google" id="ProtNLM"/>
    </source>
</evidence>
<comment type="caution">
    <text evidence="2">The sequence shown here is derived from an EMBL/GenBank/DDBJ whole genome shotgun (WGS) entry which is preliminary data.</text>
</comment>
<feature type="transmembrane region" description="Helical" evidence="1">
    <location>
        <begin position="12"/>
        <end position="32"/>
    </location>
</feature>
<dbReference type="AlphaFoldDB" id="A0A8H9I2M4"/>
<name>A0A8H9I2M4_9GAMM</name>